<dbReference type="OrthoDB" id="10418897at2759"/>
<dbReference type="GO" id="GO:0005634">
    <property type="term" value="C:nucleus"/>
    <property type="evidence" value="ECO:0007669"/>
    <property type="project" value="UniProtKB-SubCell"/>
</dbReference>
<dbReference type="Pfam" id="PF13359">
    <property type="entry name" value="DDE_Tnp_4"/>
    <property type="match status" value="1"/>
</dbReference>
<name>A0A1E3JTD3_9TREE</name>
<dbReference type="EMBL" id="MEKH01000009">
    <property type="protein sequence ID" value="ODO03192.1"/>
    <property type="molecule type" value="Genomic_DNA"/>
</dbReference>
<dbReference type="GO" id="GO:0046872">
    <property type="term" value="F:metal ion binding"/>
    <property type="evidence" value="ECO:0007669"/>
    <property type="project" value="UniProtKB-KW"/>
</dbReference>
<evidence type="ECO:0000256" key="6">
    <source>
        <dbReference type="ARBA" id="ARBA00022801"/>
    </source>
</evidence>
<gene>
    <name evidence="9" type="ORF">I350_06037</name>
</gene>
<dbReference type="GO" id="GO:0004518">
    <property type="term" value="F:nuclease activity"/>
    <property type="evidence" value="ECO:0007669"/>
    <property type="project" value="UniProtKB-KW"/>
</dbReference>
<reference evidence="9 10" key="1">
    <citation type="submission" date="2016-06" db="EMBL/GenBank/DDBJ databases">
        <title>Evolution of pathogenesis and genome organization in the Tremellales.</title>
        <authorList>
            <person name="Cuomo C."/>
            <person name="Litvintseva A."/>
            <person name="Heitman J."/>
            <person name="Chen Y."/>
            <person name="Sun S."/>
            <person name="Springer D."/>
            <person name="Dromer F."/>
            <person name="Young S."/>
            <person name="Zeng Q."/>
            <person name="Chapman S."/>
            <person name="Gujja S."/>
            <person name="Saif S."/>
            <person name="Birren B."/>
        </authorList>
    </citation>
    <scope>NUCLEOTIDE SEQUENCE [LARGE SCALE GENOMIC DNA]</scope>
    <source>
        <strain evidence="9 10">CBS 6273</strain>
    </source>
</reference>
<evidence type="ECO:0000256" key="7">
    <source>
        <dbReference type="ARBA" id="ARBA00023242"/>
    </source>
</evidence>
<accession>A0A1E3JTD3</accession>
<protein>
    <recommendedName>
        <fullName evidence="8">DDE Tnp4 domain-containing protein</fullName>
    </recommendedName>
</protein>
<comment type="subcellular location">
    <subcellularLocation>
        <location evidence="2">Nucleus</location>
    </subcellularLocation>
</comment>
<dbReference type="InterPro" id="IPR045249">
    <property type="entry name" value="HARBI1-like"/>
</dbReference>
<evidence type="ECO:0000256" key="2">
    <source>
        <dbReference type="ARBA" id="ARBA00004123"/>
    </source>
</evidence>
<dbReference type="PANTHER" id="PTHR22930">
    <property type="match status" value="1"/>
</dbReference>
<evidence type="ECO:0000256" key="4">
    <source>
        <dbReference type="ARBA" id="ARBA00022722"/>
    </source>
</evidence>
<sequence length="483" mass="55598">MSDIGQRRAEAETIVNILLVVATLQQMLDLPNDFDSSNPEFTEYFLQLIIILRASGLPNWQSHIGWLGLFTPEMTLLAMDTFNDYLRYLQQTQSVAHPLTYDRRQRLGENVWFVIFDDQSDKDFKRNARMSKKTFHSLWEAIRDNEAFHNNSGNPQEHSAYQLYTTLVRLGRRGNGMSHGEVAEKLGIKAGTSFLWTMRTLEAIHRSLGSKKCISWPDPKERKRICRDFGLTSPFKKCVGLIDATLIELEYVPGRVDKRLWYGSKDTYGFNVLVVADHECCIRLIQLGFLASSHDQRMYQGPEHYFFDGEYLLADSGFTPNPNCVPNYKSNVGGRNRHAGAARDHKVFNDHVKKVRVRIEHTIGYWKARFKSIKLLSPQVKSSDHHVLNMSVWIVVTALLHNWVIDHEKLEDDEIINPDDLEKIMQEEAVTSDRLDQEDIQQLTAAKRQDDGYMREAVRRPIEGMQAQGENVAYVDPELPLLG</sequence>
<evidence type="ECO:0000313" key="9">
    <source>
        <dbReference type="EMBL" id="ODO03192.1"/>
    </source>
</evidence>
<keyword evidence="7" id="KW-0539">Nucleus</keyword>
<feature type="domain" description="DDE Tnp4" evidence="8">
    <location>
        <begin position="242"/>
        <end position="402"/>
    </location>
</feature>
<comment type="caution">
    <text evidence="9">The sequence shown here is derived from an EMBL/GenBank/DDBJ whole genome shotgun (WGS) entry which is preliminary data.</text>
</comment>
<evidence type="ECO:0000256" key="1">
    <source>
        <dbReference type="ARBA" id="ARBA00001968"/>
    </source>
</evidence>
<dbReference type="Proteomes" id="UP000095149">
    <property type="component" value="Unassembled WGS sequence"/>
</dbReference>
<comment type="cofactor">
    <cofactor evidence="1">
        <name>a divalent metal cation</name>
        <dbReference type="ChEBI" id="CHEBI:60240"/>
    </cofactor>
</comment>
<keyword evidence="4" id="KW-0540">Nuclease</keyword>
<organism evidence="9 10">
    <name type="scientific">Cryptococcus amylolentus CBS 6273</name>
    <dbReference type="NCBI Taxonomy" id="1296118"/>
    <lineage>
        <taxon>Eukaryota</taxon>
        <taxon>Fungi</taxon>
        <taxon>Dikarya</taxon>
        <taxon>Basidiomycota</taxon>
        <taxon>Agaricomycotina</taxon>
        <taxon>Tremellomycetes</taxon>
        <taxon>Tremellales</taxon>
        <taxon>Cryptococcaceae</taxon>
        <taxon>Cryptococcus</taxon>
    </lineage>
</organism>
<keyword evidence="5" id="KW-0479">Metal-binding</keyword>
<comment type="similarity">
    <text evidence="3">Belongs to the HARBI1 family.</text>
</comment>
<evidence type="ECO:0000313" key="10">
    <source>
        <dbReference type="Proteomes" id="UP000095149"/>
    </source>
</evidence>
<evidence type="ECO:0000256" key="3">
    <source>
        <dbReference type="ARBA" id="ARBA00006958"/>
    </source>
</evidence>
<dbReference type="InterPro" id="IPR027806">
    <property type="entry name" value="HARBI1_dom"/>
</dbReference>
<keyword evidence="6" id="KW-0378">Hydrolase</keyword>
<dbReference type="GO" id="GO:0016787">
    <property type="term" value="F:hydrolase activity"/>
    <property type="evidence" value="ECO:0007669"/>
    <property type="project" value="UniProtKB-KW"/>
</dbReference>
<proteinExistence type="inferred from homology"/>
<dbReference type="AlphaFoldDB" id="A0A1E3JTD3"/>
<dbReference type="PANTHER" id="PTHR22930:SF85">
    <property type="entry name" value="GH03217P-RELATED"/>
    <property type="match status" value="1"/>
</dbReference>
<evidence type="ECO:0000256" key="5">
    <source>
        <dbReference type="ARBA" id="ARBA00022723"/>
    </source>
</evidence>
<evidence type="ECO:0000259" key="8">
    <source>
        <dbReference type="Pfam" id="PF13359"/>
    </source>
</evidence>